<dbReference type="CDD" id="cd00082">
    <property type="entry name" value="HisKA"/>
    <property type="match status" value="1"/>
</dbReference>
<organism evidence="14 15">
    <name type="scientific">Acidocella aminolytica 101 = DSM 11237</name>
    <dbReference type="NCBI Taxonomy" id="1120923"/>
    <lineage>
        <taxon>Bacteria</taxon>
        <taxon>Pseudomonadati</taxon>
        <taxon>Pseudomonadota</taxon>
        <taxon>Alphaproteobacteria</taxon>
        <taxon>Acetobacterales</taxon>
        <taxon>Acidocellaceae</taxon>
        <taxon>Acidocella</taxon>
    </lineage>
</organism>
<dbReference type="SMART" id="SM00388">
    <property type="entry name" value="HisKA"/>
    <property type="match status" value="1"/>
</dbReference>
<dbReference type="SMART" id="SM00387">
    <property type="entry name" value="HATPase_c"/>
    <property type="match status" value="1"/>
</dbReference>
<dbReference type="AlphaFoldDB" id="A0A0D6PDY7"/>
<comment type="subcellular location">
    <subcellularLocation>
        <location evidence="2">Membrane</location>
    </subcellularLocation>
</comment>
<evidence type="ECO:0000256" key="4">
    <source>
        <dbReference type="ARBA" id="ARBA00022553"/>
    </source>
</evidence>
<evidence type="ECO:0000256" key="1">
    <source>
        <dbReference type="ARBA" id="ARBA00000085"/>
    </source>
</evidence>
<dbReference type="Pfam" id="PF00512">
    <property type="entry name" value="HisKA"/>
    <property type="match status" value="1"/>
</dbReference>
<dbReference type="InterPro" id="IPR025908">
    <property type="entry name" value="Sensor_TM1"/>
</dbReference>
<comment type="catalytic activity">
    <reaction evidence="1">
        <text>ATP + protein L-histidine = ADP + protein N-phospho-L-histidine.</text>
        <dbReference type="EC" id="2.7.13.3"/>
    </reaction>
</comment>
<evidence type="ECO:0000313" key="15">
    <source>
        <dbReference type="Proteomes" id="UP000032668"/>
    </source>
</evidence>
<dbReference type="GO" id="GO:0016020">
    <property type="term" value="C:membrane"/>
    <property type="evidence" value="ECO:0007669"/>
    <property type="project" value="UniProtKB-SubCell"/>
</dbReference>
<dbReference type="Gene3D" id="1.10.287.130">
    <property type="match status" value="1"/>
</dbReference>
<proteinExistence type="predicted"/>
<keyword evidence="7 14" id="KW-0418">Kinase</keyword>
<dbReference type="PANTHER" id="PTHR45436">
    <property type="entry name" value="SENSOR HISTIDINE KINASE YKOH"/>
    <property type="match status" value="1"/>
</dbReference>
<keyword evidence="6 11" id="KW-0812">Transmembrane</keyword>
<evidence type="ECO:0000256" key="11">
    <source>
        <dbReference type="SAM" id="Phobius"/>
    </source>
</evidence>
<dbReference type="PRINTS" id="PR00344">
    <property type="entry name" value="BCTRLSENSOR"/>
</dbReference>
<keyword evidence="15" id="KW-1185">Reference proteome</keyword>
<dbReference type="Pfam" id="PF13755">
    <property type="entry name" value="Sensor_TM1"/>
    <property type="match status" value="1"/>
</dbReference>
<dbReference type="InterPro" id="IPR003594">
    <property type="entry name" value="HATPase_dom"/>
</dbReference>
<feature type="transmembrane region" description="Helical" evidence="11">
    <location>
        <begin position="236"/>
        <end position="260"/>
    </location>
</feature>
<dbReference type="EMBL" id="BANC01000034">
    <property type="protein sequence ID" value="GAN79975.1"/>
    <property type="molecule type" value="Genomic_DNA"/>
</dbReference>
<reference evidence="14 15" key="1">
    <citation type="submission" date="2012-11" db="EMBL/GenBank/DDBJ databases">
        <title>Whole genome sequence of Acidocella aminolytica 101 = DSM 11237.</title>
        <authorList>
            <person name="Azuma Y."/>
            <person name="Higashiura N."/>
            <person name="Hirakawa H."/>
            <person name="Matsushita K."/>
        </authorList>
    </citation>
    <scope>NUCLEOTIDE SEQUENCE [LARGE SCALE GENOMIC DNA]</scope>
    <source>
        <strain evidence="15">101 / DSM 11237</strain>
    </source>
</reference>
<dbReference type="Gene3D" id="3.30.565.10">
    <property type="entry name" value="Histidine kinase-like ATPase, C-terminal domain"/>
    <property type="match status" value="1"/>
</dbReference>
<dbReference type="Pfam" id="PF02518">
    <property type="entry name" value="HATPase_c"/>
    <property type="match status" value="1"/>
</dbReference>
<dbReference type="PROSITE" id="PS50885">
    <property type="entry name" value="HAMP"/>
    <property type="match status" value="1"/>
</dbReference>
<feature type="transmembrane region" description="Helical" evidence="11">
    <location>
        <begin position="12"/>
        <end position="34"/>
    </location>
</feature>
<dbReference type="PROSITE" id="PS50109">
    <property type="entry name" value="HIS_KIN"/>
    <property type="match status" value="1"/>
</dbReference>
<evidence type="ECO:0000256" key="6">
    <source>
        <dbReference type="ARBA" id="ARBA00022692"/>
    </source>
</evidence>
<dbReference type="Gene3D" id="6.10.340.10">
    <property type="match status" value="1"/>
</dbReference>
<protein>
    <recommendedName>
        <fullName evidence="3">histidine kinase</fullName>
        <ecNumber evidence="3">2.7.13.3</ecNumber>
    </recommendedName>
</protein>
<comment type="caution">
    <text evidence="14">The sequence shown here is derived from an EMBL/GenBank/DDBJ whole genome shotgun (WGS) entry which is preliminary data.</text>
</comment>
<dbReference type="InterPro" id="IPR050428">
    <property type="entry name" value="TCS_sensor_his_kinase"/>
</dbReference>
<dbReference type="PANTHER" id="PTHR45436:SF5">
    <property type="entry name" value="SENSOR HISTIDINE KINASE TRCS"/>
    <property type="match status" value="1"/>
</dbReference>
<dbReference type="Proteomes" id="UP000032668">
    <property type="component" value="Unassembled WGS sequence"/>
</dbReference>
<dbReference type="InterPro" id="IPR004358">
    <property type="entry name" value="Sig_transdc_His_kin-like_C"/>
</dbReference>
<dbReference type="Pfam" id="PF00672">
    <property type="entry name" value="HAMP"/>
    <property type="match status" value="1"/>
</dbReference>
<keyword evidence="10 11" id="KW-0472">Membrane</keyword>
<feature type="domain" description="Histidine kinase" evidence="12">
    <location>
        <begin position="326"/>
        <end position="547"/>
    </location>
</feature>
<evidence type="ECO:0000256" key="9">
    <source>
        <dbReference type="ARBA" id="ARBA00023012"/>
    </source>
</evidence>
<dbReference type="SMART" id="SM00304">
    <property type="entry name" value="HAMP"/>
    <property type="match status" value="1"/>
</dbReference>
<keyword evidence="8 11" id="KW-1133">Transmembrane helix</keyword>
<dbReference type="SUPFAM" id="SSF55874">
    <property type="entry name" value="ATPase domain of HSP90 chaperone/DNA topoisomerase II/histidine kinase"/>
    <property type="match status" value="1"/>
</dbReference>
<dbReference type="InterPro" id="IPR003660">
    <property type="entry name" value="HAMP_dom"/>
</dbReference>
<evidence type="ECO:0000256" key="8">
    <source>
        <dbReference type="ARBA" id="ARBA00022989"/>
    </source>
</evidence>
<feature type="domain" description="HAMP" evidence="13">
    <location>
        <begin position="262"/>
        <end position="318"/>
    </location>
</feature>
<accession>A0A0D6PDY7</accession>
<evidence type="ECO:0000259" key="13">
    <source>
        <dbReference type="PROSITE" id="PS50885"/>
    </source>
</evidence>
<keyword evidence="5" id="KW-0808">Transferase</keyword>
<name>A0A0D6PDY7_9PROT</name>
<evidence type="ECO:0000256" key="3">
    <source>
        <dbReference type="ARBA" id="ARBA00012438"/>
    </source>
</evidence>
<dbReference type="STRING" id="1120923.SAMN02746095_00805"/>
<evidence type="ECO:0000256" key="10">
    <source>
        <dbReference type="ARBA" id="ARBA00023136"/>
    </source>
</evidence>
<evidence type="ECO:0000256" key="7">
    <source>
        <dbReference type="ARBA" id="ARBA00022777"/>
    </source>
</evidence>
<sequence length="548" mass="58892">MILAKKSRLSRLLRDILLVNFLPLVLIFAALLYLDQYQQGLLAAEVSALREQARIYAGAIAETAVQNNNGQQTLSPDLAQPLLYSLTEPTPNAQALIYGPDGELIANSRVHPGAGGAIVTEPLAAPPPPGLFSRVISFIYDHLSGSVTGSGDESGMVGSSAGKNPNTLGWQPDARTVLQMTDTGGSGSAQETPPFVRRDQQGVLLVTVAEPIQHGQQTVGTVLLTREASEVDAAVLAVRISILILFALALALTVIVSFYLSRTIASPISRLAAAAERMREGRAGAQTLPKPITTRNDEIGTLARTLEGTSQALWSRMDAIEKFAADVAHEIKNPLSSIRSAVETLARVEDPARASRLLAIVTQDVGRLDRLITDISDSSRLDSELSRSRYEIVDMARMLATLAEIHDATRKEGFPFMEVDAPAAGLLVRGSETRLVQVLRNLIGNAISFSPENGKIFLRGRETGGLIELAVEDEGPGIPDGKLDSIFDRFYSERPESEQFGSHSGLGLSISRQIVEAHHGRISAENRRDDTGHVIGARFVIRLPKAGG</sequence>
<dbReference type="InterPro" id="IPR005467">
    <property type="entry name" value="His_kinase_dom"/>
</dbReference>
<dbReference type="GO" id="GO:0000155">
    <property type="term" value="F:phosphorelay sensor kinase activity"/>
    <property type="evidence" value="ECO:0007669"/>
    <property type="project" value="InterPro"/>
</dbReference>
<dbReference type="SUPFAM" id="SSF158472">
    <property type="entry name" value="HAMP domain-like"/>
    <property type="match status" value="1"/>
</dbReference>
<evidence type="ECO:0000313" key="14">
    <source>
        <dbReference type="EMBL" id="GAN79975.1"/>
    </source>
</evidence>
<evidence type="ECO:0000256" key="2">
    <source>
        <dbReference type="ARBA" id="ARBA00004370"/>
    </source>
</evidence>
<dbReference type="InterPro" id="IPR036097">
    <property type="entry name" value="HisK_dim/P_sf"/>
</dbReference>
<dbReference type="EC" id="2.7.13.3" evidence="3"/>
<keyword evidence="9" id="KW-0902">Two-component regulatory system</keyword>
<dbReference type="InterPro" id="IPR003661">
    <property type="entry name" value="HisK_dim/P_dom"/>
</dbReference>
<dbReference type="SUPFAM" id="SSF47384">
    <property type="entry name" value="Homodimeric domain of signal transducing histidine kinase"/>
    <property type="match status" value="1"/>
</dbReference>
<evidence type="ECO:0000256" key="5">
    <source>
        <dbReference type="ARBA" id="ARBA00022679"/>
    </source>
</evidence>
<evidence type="ECO:0000259" key="12">
    <source>
        <dbReference type="PROSITE" id="PS50109"/>
    </source>
</evidence>
<keyword evidence="4" id="KW-0597">Phosphoprotein</keyword>
<dbReference type="InterPro" id="IPR036890">
    <property type="entry name" value="HATPase_C_sf"/>
</dbReference>
<dbReference type="CDD" id="cd06225">
    <property type="entry name" value="HAMP"/>
    <property type="match status" value="1"/>
</dbReference>
<gene>
    <name evidence="14" type="ORF">Aam_034_119</name>
</gene>